<dbReference type="GO" id="GO:0005524">
    <property type="term" value="F:ATP binding"/>
    <property type="evidence" value="ECO:0007669"/>
    <property type="project" value="UniProtKB-UniRule"/>
</dbReference>
<evidence type="ECO:0000256" key="10">
    <source>
        <dbReference type="ARBA" id="ARBA00022989"/>
    </source>
</evidence>
<dbReference type="GO" id="GO:0016887">
    <property type="term" value="F:ATP hydrolysis activity"/>
    <property type="evidence" value="ECO:0007669"/>
    <property type="project" value="InterPro"/>
</dbReference>
<dbReference type="SFLD" id="SFLDG00002">
    <property type="entry name" value="C1.7:_P-type_atpase_like"/>
    <property type="match status" value="1"/>
</dbReference>
<keyword evidence="6 12" id="KW-0547">Nucleotide-binding</keyword>
<comment type="catalytic activity">
    <reaction evidence="12">
        <text>ATP + H2O + H(+)(in) = ADP + phosphate + 2 H(+)(out)</text>
        <dbReference type="Rhea" id="RHEA:20852"/>
        <dbReference type="ChEBI" id="CHEBI:15377"/>
        <dbReference type="ChEBI" id="CHEBI:15378"/>
        <dbReference type="ChEBI" id="CHEBI:30616"/>
        <dbReference type="ChEBI" id="CHEBI:43474"/>
        <dbReference type="ChEBI" id="CHEBI:456216"/>
        <dbReference type="EC" id="7.1.2.1"/>
    </reaction>
</comment>
<keyword evidence="10 12" id="KW-1133">Transmembrane helix</keyword>
<proteinExistence type="inferred from homology"/>
<dbReference type="SMART" id="SM00831">
    <property type="entry name" value="Cation_ATPase_N"/>
    <property type="match status" value="1"/>
</dbReference>
<dbReference type="GO" id="GO:0046872">
    <property type="term" value="F:metal ion binding"/>
    <property type="evidence" value="ECO:0007669"/>
    <property type="project" value="UniProtKB-KW"/>
</dbReference>
<dbReference type="InterPro" id="IPR018303">
    <property type="entry name" value="ATPase_P-typ_P_site"/>
</dbReference>
<dbReference type="SFLD" id="SFLDS00003">
    <property type="entry name" value="Haloacid_Dehalogenase"/>
    <property type="match status" value="1"/>
</dbReference>
<keyword evidence="8 12" id="KW-0460">Magnesium</keyword>
<dbReference type="Proteomes" id="UP001230188">
    <property type="component" value="Unassembled WGS sequence"/>
</dbReference>
<evidence type="ECO:0000256" key="13">
    <source>
        <dbReference type="SAM" id="MobiDB-lite"/>
    </source>
</evidence>
<feature type="transmembrane region" description="Helical" evidence="12">
    <location>
        <begin position="880"/>
        <end position="898"/>
    </location>
</feature>
<dbReference type="SFLD" id="SFLDF00027">
    <property type="entry name" value="p-type_atpase"/>
    <property type="match status" value="1"/>
</dbReference>
<dbReference type="InterPro" id="IPR001757">
    <property type="entry name" value="P_typ_ATPase"/>
</dbReference>
<dbReference type="EC" id="7.1.2.1" evidence="12"/>
<keyword evidence="16" id="KW-1185">Reference proteome</keyword>
<keyword evidence="5" id="KW-0479">Metal-binding</keyword>
<dbReference type="PROSITE" id="PS00154">
    <property type="entry name" value="ATPASE_E1_E2"/>
    <property type="match status" value="1"/>
</dbReference>
<organism evidence="15 16">
    <name type="scientific">Chrysophaeum taylorii</name>
    <dbReference type="NCBI Taxonomy" id="2483200"/>
    <lineage>
        <taxon>Eukaryota</taxon>
        <taxon>Sar</taxon>
        <taxon>Stramenopiles</taxon>
        <taxon>Ochrophyta</taxon>
        <taxon>Pelagophyceae</taxon>
        <taxon>Pelagomonadales</taxon>
        <taxon>Pelagomonadaceae</taxon>
        <taxon>Chrysophaeum</taxon>
    </lineage>
</organism>
<dbReference type="GO" id="GO:0008553">
    <property type="term" value="F:P-type proton-exporting transporter activity"/>
    <property type="evidence" value="ECO:0007669"/>
    <property type="project" value="UniProtKB-UniRule"/>
</dbReference>
<dbReference type="PANTHER" id="PTHR42861">
    <property type="entry name" value="CALCIUM-TRANSPORTING ATPASE"/>
    <property type="match status" value="1"/>
</dbReference>
<comment type="caution">
    <text evidence="15">The sequence shown here is derived from an EMBL/GenBank/DDBJ whole genome shotgun (WGS) entry which is preliminary data.</text>
</comment>
<evidence type="ECO:0000259" key="14">
    <source>
        <dbReference type="SMART" id="SM00831"/>
    </source>
</evidence>
<feature type="transmembrane region" description="Helical" evidence="12">
    <location>
        <begin position="249"/>
        <end position="267"/>
    </location>
</feature>
<dbReference type="InterPro" id="IPR004014">
    <property type="entry name" value="ATPase_P-typ_cation-transptr_N"/>
</dbReference>
<evidence type="ECO:0000256" key="4">
    <source>
        <dbReference type="ARBA" id="ARBA00022692"/>
    </source>
</evidence>
<keyword evidence="3" id="KW-0597">Phosphoprotein</keyword>
<dbReference type="SUPFAM" id="SSF81665">
    <property type="entry name" value="Calcium ATPase, transmembrane domain M"/>
    <property type="match status" value="1"/>
</dbReference>
<dbReference type="FunFam" id="3.40.1110.10:FF:000005">
    <property type="entry name" value="Plasma membrane ATPase"/>
    <property type="match status" value="1"/>
</dbReference>
<accession>A0AAD7XSI1</accession>
<dbReference type="InterPro" id="IPR044492">
    <property type="entry name" value="P_typ_ATPase_HD_dom"/>
</dbReference>
<evidence type="ECO:0000256" key="5">
    <source>
        <dbReference type="ARBA" id="ARBA00022723"/>
    </source>
</evidence>
<dbReference type="EMBL" id="JAQMWT010000136">
    <property type="protein sequence ID" value="KAJ8609636.1"/>
    <property type="molecule type" value="Genomic_DNA"/>
</dbReference>
<dbReference type="Pfam" id="PF00690">
    <property type="entry name" value="Cation_ATPase_N"/>
    <property type="match status" value="1"/>
</dbReference>
<keyword evidence="12" id="KW-0813">Transport</keyword>
<feature type="domain" description="Cation-transporting P-type ATPase N-terminal" evidence="14">
    <location>
        <begin position="27"/>
        <end position="94"/>
    </location>
</feature>
<dbReference type="InterPro" id="IPR023214">
    <property type="entry name" value="HAD_sf"/>
</dbReference>
<evidence type="ECO:0000256" key="12">
    <source>
        <dbReference type="RuleBase" id="RU362083"/>
    </source>
</evidence>
<dbReference type="FunFam" id="2.70.150.10:FF:000042">
    <property type="entry name" value="Plasma membrane ATPase"/>
    <property type="match status" value="1"/>
</dbReference>
<evidence type="ECO:0000256" key="6">
    <source>
        <dbReference type="ARBA" id="ARBA00022741"/>
    </source>
</evidence>
<feature type="transmembrane region" description="Helical" evidence="12">
    <location>
        <begin position="67"/>
        <end position="91"/>
    </location>
</feature>
<dbReference type="NCBIfam" id="TIGR01494">
    <property type="entry name" value="ATPase_P-type"/>
    <property type="match status" value="2"/>
</dbReference>
<dbReference type="Gene3D" id="3.40.1110.10">
    <property type="entry name" value="Calcium-transporting ATPase, cytoplasmic domain N"/>
    <property type="match status" value="1"/>
</dbReference>
<evidence type="ECO:0000313" key="16">
    <source>
        <dbReference type="Proteomes" id="UP001230188"/>
    </source>
</evidence>
<evidence type="ECO:0000256" key="9">
    <source>
        <dbReference type="ARBA" id="ARBA00022967"/>
    </source>
</evidence>
<feature type="transmembrane region" description="Helical" evidence="12">
    <location>
        <begin position="762"/>
        <end position="783"/>
    </location>
</feature>
<dbReference type="PRINTS" id="PR00120">
    <property type="entry name" value="HATPASE"/>
</dbReference>
<dbReference type="InterPro" id="IPR006534">
    <property type="entry name" value="P-type_ATPase_IIIA"/>
</dbReference>
<dbReference type="InterPro" id="IPR036412">
    <property type="entry name" value="HAD-like_sf"/>
</dbReference>
<dbReference type="PRINTS" id="PR00119">
    <property type="entry name" value="CATATPASE"/>
</dbReference>
<dbReference type="Gene3D" id="3.40.50.1000">
    <property type="entry name" value="HAD superfamily/HAD-like"/>
    <property type="match status" value="1"/>
</dbReference>
<gene>
    <name evidence="15" type="ORF">CTAYLR_006274</name>
</gene>
<feature type="transmembrane region" description="Helical" evidence="12">
    <location>
        <begin position="641"/>
        <end position="663"/>
    </location>
</feature>
<feature type="transmembrane region" description="Helical" evidence="12">
    <location>
        <begin position="849"/>
        <end position="868"/>
    </location>
</feature>
<name>A0AAD7XSI1_9STRA</name>
<dbReference type="Gene3D" id="1.20.1110.10">
    <property type="entry name" value="Calcium-transporting ATPase, transmembrane domain"/>
    <property type="match status" value="2"/>
</dbReference>
<dbReference type="Gene3D" id="2.70.150.10">
    <property type="entry name" value="Calcium-transporting ATPase, cytoplasmic transduction domain A"/>
    <property type="match status" value="1"/>
</dbReference>
<feature type="compositionally biased region" description="Polar residues" evidence="13">
    <location>
        <begin position="1"/>
        <end position="16"/>
    </location>
</feature>
<evidence type="ECO:0000256" key="8">
    <source>
        <dbReference type="ARBA" id="ARBA00022842"/>
    </source>
</evidence>
<dbReference type="SUPFAM" id="SSF81653">
    <property type="entry name" value="Calcium ATPase, transduction domain A"/>
    <property type="match status" value="1"/>
</dbReference>
<keyword evidence="12" id="KW-0375">Hydrogen ion transport</keyword>
<feature type="region of interest" description="Disordered" evidence="13">
    <location>
        <begin position="1"/>
        <end position="27"/>
    </location>
</feature>
<keyword evidence="7 12" id="KW-0067">ATP-binding</keyword>
<dbReference type="InterPro" id="IPR008250">
    <property type="entry name" value="ATPase_P-typ_transduc_dom_A_sf"/>
</dbReference>
<dbReference type="GO" id="GO:0120029">
    <property type="term" value="P:proton export across plasma membrane"/>
    <property type="evidence" value="ECO:0007669"/>
    <property type="project" value="UniProtKB-UniRule"/>
</dbReference>
<dbReference type="Pfam" id="PF00122">
    <property type="entry name" value="E1-E2_ATPase"/>
    <property type="match status" value="1"/>
</dbReference>
<dbReference type="SUPFAM" id="SSF56784">
    <property type="entry name" value="HAD-like"/>
    <property type="match status" value="1"/>
</dbReference>
<evidence type="ECO:0000313" key="15">
    <source>
        <dbReference type="EMBL" id="KAJ8609636.1"/>
    </source>
</evidence>
<evidence type="ECO:0000256" key="2">
    <source>
        <dbReference type="ARBA" id="ARBA00008804"/>
    </source>
</evidence>
<evidence type="ECO:0000256" key="1">
    <source>
        <dbReference type="ARBA" id="ARBA00004141"/>
    </source>
</evidence>
<dbReference type="NCBIfam" id="TIGR01647">
    <property type="entry name" value="ATPase-IIIA_H"/>
    <property type="match status" value="1"/>
</dbReference>
<dbReference type="AlphaFoldDB" id="A0AAD7XSI1"/>
<feature type="transmembrane region" description="Helical" evidence="12">
    <location>
        <begin position="720"/>
        <end position="741"/>
    </location>
</feature>
<evidence type="ECO:0000256" key="3">
    <source>
        <dbReference type="ARBA" id="ARBA00022553"/>
    </source>
</evidence>
<keyword evidence="9 12" id="KW-1278">Translocase</keyword>
<comment type="similarity">
    <text evidence="2 12">Belongs to the cation transport ATPase (P-type) (TC 3.A.3) family. Type IIIA subfamily.</text>
</comment>
<keyword evidence="12" id="KW-0406">Ion transport</keyword>
<protein>
    <recommendedName>
        <fullName evidence="12">Plasma membrane ATPase</fullName>
        <ecNumber evidence="12">7.1.2.1</ecNumber>
    </recommendedName>
</protein>
<sequence length="937" mass="102724">MVNNNTESAPLLATTTGDEDLSREEQQEAEISFAMQTGPEGLSEAEAAARLERYGPNLLEEVKRNEVLVFLGFFWGPMPVMIWIATVVVGFEQDWDDFAVLMTLQMVNGIVGYFEEKSAGDAIEALKQSLAPRATVKRGDAFRSIEAKFLVPGDLVNLKLGDIVPADCKLKEGKPLEVDQAALTGESLPVTRGTNDTVFMGSVIRRGEIEAVVCFTGSRTFFGRAAEMVNRAAGEQQGRFAKIMFQNTMVLFVLSVSLCAVIFVEVYRSGLDLLESLSTVVVILVASIPIAMQIVSTTVMAVGGRTLAEKKAILARLSAIEELAGMNILCSDKTGTLTQNKLQLFEPVLIDEQVTSATELVFLAALAAKRQSGADAIDTVIVSSVVNPERLDDYEELEFTPFDPVAKRTEARVVGPDGREMRVSKGATKVILEMCADKAKVKDRVMGANESLAKRGFRSLGVAVAEGGGNSPWTFCGVLSLFDPPRHDTRQTLEMANEMGITVKMVTGDQTAIAVETSKAIGLAPSPEIVDMREFTAAEKQSEAAATALAERVDGFAEVYPEHKYRIVELLQHQQHTVGMTGDGVNDAPALKKANIGIAVEGATDAARAASDIVLTEPGLSVIIDAIRTSRCIFARVRNYVVYRIACTLQLVLFFFLACLLFRPRNYYCFDIREGDTIHGSAFQNCDYNALGGGGDDECHDYDESDCSYPYYYESAKYSFCIPVLGIVIITILNDGCMLTIARDHVIPAQHPQNWDLSQLRIVASVIGLVPLASSLLLLYLGLSSADGLYPEYAKWFGRRVNYDGARRYYLPYPELTMMMYLKISISDFLTLFAARTRGPFWSRAPSKPLAASFVVATLCASLIATLATLPDKTYPMEPVSSQACAFVWAFNLFFFLVQDAAKCILYRILEKVDHHTKQQPTTKSLLLDSPKYLLPK</sequence>
<comment type="subcellular location">
    <subcellularLocation>
        <location evidence="12">Cell membrane</location>
        <topology evidence="12">Multi-pass membrane protein</topology>
    </subcellularLocation>
    <subcellularLocation>
        <location evidence="1">Membrane</location>
        <topology evidence="1">Multi-pass membrane protein</topology>
    </subcellularLocation>
</comment>
<evidence type="ECO:0000256" key="7">
    <source>
        <dbReference type="ARBA" id="ARBA00022840"/>
    </source>
</evidence>
<keyword evidence="4 12" id="KW-0812">Transmembrane</keyword>
<dbReference type="Pfam" id="PF00702">
    <property type="entry name" value="Hydrolase"/>
    <property type="match status" value="1"/>
</dbReference>
<keyword evidence="11 12" id="KW-0472">Membrane</keyword>
<dbReference type="InterPro" id="IPR023298">
    <property type="entry name" value="ATPase_P-typ_TM_dom_sf"/>
</dbReference>
<dbReference type="GO" id="GO:0005886">
    <property type="term" value="C:plasma membrane"/>
    <property type="evidence" value="ECO:0007669"/>
    <property type="project" value="UniProtKB-SubCell"/>
</dbReference>
<evidence type="ECO:0000256" key="11">
    <source>
        <dbReference type="ARBA" id="ARBA00023136"/>
    </source>
</evidence>
<dbReference type="InterPro" id="IPR023299">
    <property type="entry name" value="ATPase_P-typ_cyto_dom_N"/>
</dbReference>
<reference evidence="15" key="1">
    <citation type="submission" date="2023-01" db="EMBL/GenBank/DDBJ databases">
        <title>Metagenome sequencing of chrysophaentin producing Chrysophaeum taylorii.</title>
        <authorList>
            <person name="Davison J."/>
            <person name="Bewley C."/>
        </authorList>
    </citation>
    <scope>NUCLEOTIDE SEQUENCE</scope>
    <source>
        <strain evidence="15">NIES-1699</strain>
    </source>
</reference>
<feature type="transmembrane region" description="Helical" evidence="12">
    <location>
        <begin position="279"/>
        <end position="302"/>
    </location>
</feature>
<dbReference type="InterPro" id="IPR059000">
    <property type="entry name" value="ATPase_P-type_domA"/>
</dbReference>
<dbReference type="FunFam" id="3.40.50.1000:FF:000211">
    <property type="entry name" value="Plasma membrane ATPase"/>
    <property type="match status" value="1"/>
</dbReference>